<dbReference type="InterPro" id="IPR000843">
    <property type="entry name" value="HTH_LacI"/>
</dbReference>
<dbReference type="GO" id="GO:0000976">
    <property type="term" value="F:transcription cis-regulatory region binding"/>
    <property type="evidence" value="ECO:0007669"/>
    <property type="project" value="TreeGrafter"/>
</dbReference>
<dbReference type="EMBL" id="NIBG01000006">
    <property type="protein sequence ID" value="PAB59689.1"/>
    <property type="molecule type" value="Genomic_DNA"/>
</dbReference>
<name>A0A267MJE3_9FIRM</name>
<dbReference type="PROSITE" id="PS50932">
    <property type="entry name" value="HTH_LACI_2"/>
    <property type="match status" value="1"/>
</dbReference>
<evidence type="ECO:0000256" key="2">
    <source>
        <dbReference type="ARBA" id="ARBA00023125"/>
    </source>
</evidence>
<dbReference type="InterPro" id="IPR028082">
    <property type="entry name" value="Peripla_BP_I"/>
</dbReference>
<dbReference type="PANTHER" id="PTHR30146:SF109">
    <property type="entry name" value="HTH-TYPE TRANSCRIPTIONAL REGULATOR GALS"/>
    <property type="match status" value="1"/>
</dbReference>
<sequence>MKALNIKDIAKLAGVGVSTVSRVLNDHPDVKAATREKVLKVIDEVNYIPNNSARNLKRSNSKNIGVLVKGIYNPFFAELVNSIEKRIDEEGYSMILHYNDDVTSDLEGAIQLIKEKKLQGLICLGGDFNDLKEDNLVELNTPLVLSSININDDVDKEKFSSVIIENEKSSYDAVEYLCKLGHEHIGIITTGEGDTNVGQLRHKGYKRALREYDIDPKDDLVEFGDYSFKSGFEAMNKLLDRNENITAVFAISDIMAIGAAKAILSRGYKIPEDISIIGFDGLEFGEYFHPSITTVKQPREEMGEKSIEILMNLIKGKKEQEHIVLKTELLERESCKKVR</sequence>
<keyword evidence="6" id="KW-1185">Reference proteome</keyword>
<dbReference type="SUPFAM" id="SSF53822">
    <property type="entry name" value="Periplasmic binding protein-like I"/>
    <property type="match status" value="1"/>
</dbReference>
<dbReference type="CDD" id="cd06267">
    <property type="entry name" value="PBP1_LacI_sugar_binding-like"/>
    <property type="match status" value="1"/>
</dbReference>
<organism evidence="5 6">
    <name type="scientific">Anaeromicrobium sediminis</name>
    <dbReference type="NCBI Taxonomy" id="1478221"/>
    <lineage>
        <taxon>Bacteria</taxon>
        <taxon>Bacillati</taxon>
        <taxon>Bacillota</taxon>
        <taxon>Clostridia</taxon>
        <taxon>Peptostreptococcales</taxon>
        <taxon>Thermotaleaceae</taxon>
        <taxon>Anaeromicrobium</taxon>
    </lineage>
</organism>
<dbReference type="Gene3D" id="1.10.260.40">
    <property type="entry name" value="lambda repressor-like DNA-binding domains"/>
    <property type="match status" value="1"/>
</dbReference>
<evidence type="ECO:0000259" key="4">
    <source>
        <dbReference type="PROSITE" id="PS50932"/>
    </source>
</evidence>
<dbReference type="PRINTS" id="PR00036">
    <property type="entry name" value="HTHLACI"/>
</dbReference>
<dbReference type="SMART" id="SM00354">
    <property type="entry name" value="HTH_LACI"/>
    <property type="match status" value="1"/>
</dbReference>
<dbReference type="Pfam" id="PF13377">
    <property type="entry name" value="Peripla_BP_3"/>
    <property type="match status" value="1"/>
</dbReference>
<dbReference type="InterPro" id="IPR046335">
    <property type="entry name" value="LacI/GalR-like_sensor"/>
</dbReference>
<protein>
    <submittedName>
        <fullName evidence="5">LacI family transcriptional regulator</fullName>
    </submittedName>
</protein>
<evidence type="ECO:0000313" key="5">
    <source>
        <dbReference type="EMBL" id="PAB59689.1"/>
    </source>
</evidence>
<accession>A0A267MJE3</accession>
<dbReference type="SUPFAM" id="SSF47413">
    <property type="entry name" value="lambda repressor-like DNA-binding domains"/>
    <property type="match status" value="1"/>
</dbReference>
<keyword evidence="1" id="KW-0805">Transcription regulation</keyword>
<gene>
    <name evidence="5" type="ORF">CCE28_08980</name>
</gene>
<evidence type="ECO:0000313" key="6">
    <source>
        <dbReference type="Proteomes" id="UP000216024"/>
    </source>
</evidence>
<dbReference type="Proteomes" id="UP000216024">
    <property type="component" value="Unassembled WGS sequence"/>
</dbReference>
<dbReference type="PROSITE" id="PS00356">
    <property type="entry name" value="HTH_LACI_1"/>
    <property type="match status" value="1"/>
</dbReference>
<evidence type="ECO:0000256" key="1">
    <source>
        <dbReference type="ARBA" id="ARBA00023015"/>
    </source>
</evidence>
<comment type="caution">
    <text evidence="5">The sequence shown here is derived from an EMBL/GenBank/DDBJ whole genome shotgun (WGS) entry which is preliminary data.</text>
</comment>
<dbReference type="GO" id="GO:0003700">
    <property type="term" value="F:DNA-binding transcription factor activity"/>
    <property type="evidence" value="ECO:0007669"/>
    <property type="project" value="TreeGrafter"/>
</dbReference>
<dbReference type="CDD" id="cd01392">
    <property type="entry name" value="HTH_LacI"/>
    <property type="match status" value="1"/>
</dbReference>
<proteinExistence type="predicted"/>
<keyword evidence="3" id="KW-0804">Transcription</keyword>
<dbReference type="AlphaFoldDB" id="A0A267MJE3"/>
<dbReference type="Gene3D" id="3.40.50.2300">
    <property type="match status" value="2"/>
</dbReference>
<keyword evidence="2" id="KW-0238">DNA-binding</keyword>
<dbReference type="OrthoDB" id="9775106at2"/>
<reference evidence="5 6" key="1">
    <citation type="submission" date="2017-06" db="EMBL/GenBank/DDBJ databases">
        <title>Draft genome sequence of anaerobic fermentative bacterium Anaeromicrobium sediminis DY2726D isolated from West Pacific Ocean sediments.</title>
        <authorList>
            <person name="Zeng X."/>
        </authorList>
    </citation>
    <scope>NUCLEOTIDE SEQUENCE [LARGE SCALE GENOMIC DNA]</scope>
    <source>
        <strain evidence="5 6">DY2726D</strain>
    </source>
</reference>
<dbReference type="Pfam" id="PF00356">
    <property type="entry name" value="LacI"/>
    <property type="match status" value="1"/>
</dbReference>
<dbReference type="RefSeq" id="WP_095133134.1">
    <property type="nucleotide sequence ID" value="NZ_NIBG01000006.1"/>
</dbReference>
<dbReference type="InterPro" id="IPR010982">
    <property type="entry name" value="Lambda_DNA-bd_dom_sf"/>
</dbReference>
<dbReference type="PANTHER" id="PTHR30146">
    <property type="entry name" value="LACI-RELATED TRANSCRIPTIONAL REPRESSOR"/>
    <property type="match status" value="1"/>
</dbReference>
<evidence type="ECO:0000256" key="3">
    <source>
        <dbReference type="ARBA" id="ARBA00023163"/>
    </source>
</evidence>
<feature type="domain" description="HTH lacI-type" evidence="4">
    <location>
        <begin position="4"/>
        <end position="58"/>
    </location>
</feature>